<evidence type="ECO:0000256" key="1">
    <source>
        <dbReference type="SAM" id="Phobius"/>
    </source>
</evidence>
<dbReference type="AlphaFoldDB" id="A0A226I962"/>
<name>A0A226I962_9FLAO</name>
<keyword evidence="1" id="KW-0812">Transmembrane</keyword>
<accession>A0A226I962</accession>
<evidence type="ECO:0000313" key="2">
    <source>
        <dbReference type="EMBL" id="OXB03060.1"/>
    </source>
</evidence>
<feature type="transmembrane region" description="Helical" evidence="1">
    <location>
        <begin position="12"/>
        <end position="31"/>
    </location>
</feature>
<keyword evidence="1" id="KW-0472">Membrane</keyword>
<organism evidence="2 3">
    <name type="scientific">Flavobacterium oncorhynchi</name>
    <dbReference type="NCBI Taxonomy" id="728056"/>
    <lineage>
        <taxon>Bacteria</taxon>
        <taxon>Pseudomonadati</taxon>
        <taxon>Bacteroidota</taxon>
        <taxon>Flavobacteriia</taxon>
        <taxon>Flavobacteriales</taxon>
        <taxon>Flavobacteriaceae</taxon>
        <taxon>Flavobacterium</taxon>
    </lineage>
</organism>
<proteinExistence type="predicted"/>
<protein>
    <submittedName>
        <fullName evidence="2">Uncharacterized protein</fullName>
    </submittedName>
</protein>
<comment type="caution">
    <text evidence="2">The sequence shown here is derived from an EMBL/GenBank/DDBJ whole genome shotgun (WGS) entry which is preliminary data.</text>
</comment>
<dbReference type="RefSeq" id="WP_089052664.1">
    <property type="nucleotide sequence ID" value="NZ_MUHA01000003.1"/>
</dbReference>
<reference evidence="2 3" key="1">
    <citation type="submission" date="2016-11" db="EMBL/GenBank/DDBJ databases">
        <title>Whole genomes of Flavobacteriaceae.</title>
        <authorList>
            <person name="Stine C."/>
            <person name="Li C."/>
            <person name="Tadesse D."/>
        </authorList>
    </citation>
    <scope>NUCLEOTIDE SEQUENCE [LARGE SCALE GENOMIC DNA]</scope>
    <source>
        <strain evidence="2 3">CCUG 59446</strain>
    </source>
</reference>
<gene>
    <name evidence="2" type="ORF">B0A75_02255</name>
</gene>
<feature type="transmembrane region" description="Helical" evidence="1">
    <location>
        <begin position="51"/>
        <end position="71"/>
    </location>
</feature>
<keyword evidence="3" id="KW-1185">Reference proteome</keyword>
<dbReference type="Proteomes" id="UP000198336">
    <property type="component" value="Unassembled WGS sequence"/>
</dbReference>
<keyword evidence="1" id="KW-1133">Transmembrane helix</keyword>
<evidence type="ECO:0000313" key="3">
    <source>
        <dbReference type="Proteomes" id="UP000198336"/>
    </source>
</evidence>
<sequence>MKNSDKDKRSKSYYWEILVIIFGLALFKFGIDDGFNGSIGYNSKRMMGVHNGYLNALYGFFAVIGGCLSIYSKRKK</sequence>
<dbReference type="EMBL" id="MUHA01000003">
    <property type="protein sequence ID" value="OXB03060.1"/>
    <property type="molecule type" value="Genomic_DNA"/>
</dbReference>